<evidence type="ECO:0000313" key="8">
    <source>
        <dbReference type="Proteomes" id="UP000324767"/>
    </source>
</evidence>
<reference evidence="7 8" key="1">
    <citation type="submission" date="2019-09" db="EMBL/GenBank/DDBJ databases">
        <title>The hologenome of the rock-dwelling lichen Lasallia pustulata.</title>
        <authorList>
            <person name="Greshake Tzovaras B."/>
            <person name="Segers F."/>
            <person name="Bicker A."/>
            <person name="Dal Grande F."/>
            <person name="Otte J."/>
            <person name="Hankeln T."/>
            <person name="Schmitt I."/>
            <person name="Ebersberger I."/>
        </authorList>
    </citation>
    <scope>NUCLEOTIDE SEQUENCE [LARGE SCALE GENOMIC DNA]</scope>
    <source>
        <strain evidence="7">A1-1</strain>
    </source>
</reference>
<keyword evidence="6" id="KW-0539">Nucleus</keyword>
<feature type="repeat" description="WD" evidence="5">
    <location>
        <begin position="186"/>
        <end position="230"/>
    </location>
</feature>
<proteinExistence type="inferred from homology"/>
<gene>
    <name evidence="7" type="ORF">FRX48_08092</name>
</gene>
<keyword evidence="6" id="KW-0698">rRNA processing</keyword>
<comment type="function">
    <text evidence="1 6">Component of the RIX1 complex required for processing of ITS2 sequences from 35S pre-rRNA.</text>
</comment>
<accession>A0A5M8PHF3</accession>
<dbReference type="PROSITE" id="PS50294">
    <property type="entry name" value="WD_REPEATS_REGION"/>
    <property type="match status" value="1"/>
</dbReference>
<name>A0A5M8PHF3_9LECA</name>
<protein>
    <recommendedName>
        <fullName evidence="6">Pre-rRNA-processing protein IPI3</fullName>
    </recommendedName>
</protein>
<dbReference type="SUPFAM" id="SSF50978">
    <property type="entry name" value="WD40 repeat-like"/>
    <property type="match status" value="1"/>
</dbReference>
<dbReference type="InterPro" id="IPR036322">
    <property type="entry name" value="WD40_repeat_dom_sf"/>
</dbReference>
<dbReference type="AlphaFoldDB" id="A0A5M8PHF3"/>
<dbReference type="InterPro" id="IPR001680">
    <property type="entry name" value="WD40_rpt"/>
</dbReference>
<dbReference type="PROSITE" id="PS50082">
    <property type="entry name" value="WD_REPEATS_2"/>
    <property type="match status" value="2"/>
</dbReference>
<dbReference type="Pfam" id="PF00400">
    <property type="entry name" value="WD40"/>
    <property type="match status" value="3"/>
</dbReference>
<dbReference type="GO" id="GO:0006364">
    <property type="term" value="P:rRNA processing"/>
    <property type="evidence" value="ECO:0007669"/>
    <property type="project" value="UniProtKB-UniRule"/>
</dbReference>
<dbReference type="GO" id="GO:0005656">
    <property type="term" value="C:nuclear pre-replicative complex"/>
    <property type="evidence" value="ECO:0007669"/>
    <property type="project" value="TreeGrafter"/>
</dbReference>
<comment type="similarity">
    <text evidence="2 6">Belongs to the WD repeat IPI3/WDR18 family.</text>
</comment>
<evidence type="ECO:0000256" key="2">
    <source>
        <dbReference type="ARBA" id="ARBA00010143"/>
    </source>
</evidence>
<dbReference type="Gene3D" id="2.130.10.10">
    <property type="entry name" value="YVTN repeat-like/Quinoprotein amine dehydrogenase"/>
    <property type="match status" value="2"/>
</dbReference>
<dbReference type="InterPro" id="IPR045227">
    <property type="entry name" value="WDR18/Ipi3/RID3"/>
</dbReference>
<sequence>MLTESFVASVLSGDKSASNAAAKDVGIHLHDYQPIAGLKASFKRSSTPVNCLAVSASHIFAAQSEKAVVHVYNRERGNQEAIVPFPERIHSVTFAGDPNGAGVLLLGTEGGRVNLWELCTGRQISTPQSHLQTITCLAADSTANFLLSGSLDSNIHVWSLPTLLSFASSSVNDISQPSLHAPLRSLANHRAAITALTVGHSASNTNIAVSASKDNTCIVWDYHTGAALHTFLLPSTPLCLTLDPADRAVYAGYDDGSIQLVDFYKNASLTQALHDPALQSTPTQAPPSDRWALPSAATSAALCLDVSYDGTSILSGHQNGKVQTWDIAKGRYNIQLADFSAPVTNLRMLPPTGFPTQPPHP</sequence>
<evidence type="ECO:0000256" key="3">
    <source>
        <dbReference type="ARBA" id="ARBA00022574"/>
    </source>
</evidence>
<dbReference type="PANTHER" id="PTHR18763">
    <property type="entry name" value="WD-REPEAT PROTEIN 18"/>
    <property type="match status" value="1"/>
</dbReference>
<dbReference type="FunFam" id="2.130.10.10:FF:000929">
    <property type="entry name" value="Ribosomal assembly complex component Ipi3"/>
    <property type="match status" value="1"/>
</dbReference>
<dbReference type="Proteomes" id="UP000324767">
    <property type="component" value="Unassembled WGS sequence"/>
</dbReference>
<dbReference type="GO" id="GO:0120330">
    <property type="term" value="C:rixosome complex"/>
    <property type="evidence" value="ECO:0007669"/>
    <property type="project" value="UniProtKB-UniRule"/>
</dbReference>
<evidence type="ECO:0000256" key="5">
    <source>
        <dbReference type="PROSITE-ProRule" id="PRU00221"/>
    </source>
</evidence>
<dbReference type="OrthoDB" id="756370at2759"/>
<evidence type="ECO:0000313" key="7">
    <source>
        <dbReference type="EMBL" id="KAA6408350.1"/>
    </source>
</evidence>
<dbReference type="InterPro" id="IPR015943">
    <property type="entry name" value="WD40/YVTN_repeat-like_dom_sf"/>
</dbReference>
<dbReference type="GO" id="GO:0006261">
    <property type="term" value="P:DNA-templated DNA replication"/>
    <property type="evidence" value="ECO:0007669"/>
    <property type="project" value="TreeGrafter"/>
</dbReference>
<dbReference type="PANTHER" id="PTHR18763:SF0">
    <property type="entry name" value="WD REPEAT-CONTAINING PROTEIN 18"/>
    <property type="match status" value="1"/>
</dbReference>
<dbReference type="FunFam" id="2.130.10.10:FF:000982">
    <property type="entry name" value="Ribosomal assembly complex component Ipi3"/>
    <property type="match status" value="1"/>
</dbReference>
<organism evidence="7 8">
    <name type="scientific">Lasallia pustulata</name>
    <dbReference type="NCBI Taxonomy" id="136370"/>
    <lineage>
        <taxon>Eukaryota</taxon>
        <taxon>Fungi</taxon>
        <taxon>Dikarya</taxon>
        <taxon>Ascomycota</taxon>
        <taxon>Pezizomycotina</taxon>
        <taxon>Lecanoromycetes</taxon>
        <taxon>OSLEUM clade</taxon>
        <taxon>Umbilicariomycetidae</taxon>
        <taxon>Umbilicariales</taxon>
        <taxon>Umbilicariaceae</taxon>
        <taxon>Lasallia</taxon>
    </lineage>
</organism>
<comment type="caution">
    <text evidence="7">The sequence shown here is derived from an EMBL/GenBank/DDBJ whole genome shotgun (WGS) entry which is preliminary data.</text>
</comment>
<keyword evidence="4" id="KW-0677">Repeat</keyword>
<dbReference type="EMBL" id="VXIT01000014">
    <property type="protein sequence ID" value="KAA6408350.1"/>
    <property type="molecule type" value="Genomic_DNA"/>
</dbReference>
<evidence type="ECO:0000256" key="1">
    <source>
        <dbReference type="ARBA" id="ARBA00002355"/>
    </source>
</evidence>
<keyword evidence="3 5" id="KW-0853">WD repeat</keyword>
<comment type="subcellular location">
    <subcellularLocation>
        <location evidence="6">Nucleus</location>
    </subcellularLocation>
</comment>
<comment type="subunit">
    <text evidence="6">Component of the RIX1 complex, composed of IPI1, RIX1/IPI2 and IPI3 in a 1:2:2 stoichiometry. The complex interacts (via RIX1) with MDN1 (via its hexameric AAA ATPase ring) and the pre-60S ribosome particles.</text>
</comment>
<feature type="repeat" description="WD" evidence="5">
    <location>
        <begin position="127"/>
        <end position="160"/>
    </location>
</feature>
<evidence type="ECO:0000256" key="4">
    <source>
        <dbReference type="ARBA" id="ARBA00022737"/>
    </source>
</evidence>
<evidence type="ECO:0000256" key="6">
    <source>
        <dbReference type="RuleBase" id="RU369067"/>
    </source>
</evidence>
<dbReference type="SMART" id="SM00320">
    <property type="entry name" value="WD40"/>
    <property type="match status" value="5"/>
</dbReference>